<keyword evidence="3" id="KW-0808">Transferase</keyword>
<gene>
    <name evidence="3" type="ORF">OK345_17105</name>
</gene>
<feature type="transmembrane region" description="Helical" evidence="1">
    <location>
        <begin position="119"/>
        <end position="139"/>
    </location>
</feature>
<accession>A0ABT3K0E3</accession>
<dbReference type="EMBL" id="JAPCHY010000020">
    <property type="protein sequence ID" value="MCW4474208.1"/>
    <property type="molecule type" value="Genomic_DNA"/>
</dbReference>
<dbReference type="PANTHER" id="PTHR34220:SF7">
    <property type="entry name" value="SENSOR HISTIDINE KINASE YPDA"/>
    <property type="match status" value="1"/>
</dbReference>
<feature type="transmembrane region" description="Helical" evidence="1">
    <location>
        <begin position="81"/>
        <end position="107"/>
    </location>
</feature>
<dbReference type="InterPro" id="IPR036890">
    <property type="entry name" value="HATPase_C_sf"/>
</dbReference>
<organism evidence="3 4">
    <name type="scientific">Xanthomonas chitinilytica</name>
    <dbReference type="NCBI Taxonomy" id="2989819"/>
    <lineage>
        <taxon>Bacteria</taxon>
        <taxon>Pseudomonadati</taxon>
        <taxon>Pseudomonadota</taxon>
        <taxon>Gammaproteobacteria</taxon>
        <taxon>Lysobacterales</taxon>
        <taxon>Lysobacteraceae</taxon>
        <taxon>Xanthomonas</taxon>
    </lineage>
</organism>
<dbReference type="PANTHER" id="PTHR34220">
    <property type="entry name" value="SENSOR HISTIDINE KINASE YPDA"/>
    <property type="match status" value="1"/>
</dbReference>
<comment type="caution">
    <text evidence="3">The sequence shown here is derived from an EMBL/GenBank/DDBJ whole genome shotgun (WGS) entry which is preliminary data.</text>
</comment>
<sequence>MSDPRLLEPWLPDLCRLPRVAAMLGLAELAVVVIALAPDGSRGWALEEFLAASGFALWLALAVAVSLCLSRTLLSRLPQALGAVSAVMLAASIAVVCSGIVHGLYSVTGAMPGGAQLTGFWRFTLGSAAMAALITALALRHFYVSDRWSAQVTANAQAQADALQARIRPHFLFNSMNLIASLVRRDPDVAERAVLDLSDLFRAALVAGEGDSSLRAECELAERYLAIESLRLGGRLQVRWLREEPLPWSMPLPQLVLQPLVENAVLHGISRLPHGGTIELALRCEDGQLRISVRNPAPEPGTGELPLNAGTGHAQRSIAHRLAYRFGPAAKMTGGWADGYYDCAISLPLKGVST</sequence>
<dbReference type="Pfam" id="PF06580">
    <property type="entry name" value="His_kinase"/>
    <property type="match status" value="1"/>
</dbReference>
<keyword evidence="1" id="KW-0812">Transmembrane</keyword>
<protein>
    <submittedName>
        <fullName evidence="3">Histidine kinase</fullName>
    </submittedName>
</protein>
<dbReference type="InterPro" id="IPR050640">
    <property type="entry name" value="Bact_2-comp_sensor_kinase"/>
</dbReference>
<evidence type="ECO:0000313" key="4">
    <source>
        <dbReference type="Proteomes" id="UP001209922"/>
    </source>
</evidence>
<evidence type="ECO:0000313" key="3">
    <source>
        <dbReference type="EMBL" id="MCW4474208.1"/>
    </source>
</evidence>
<keyword evidence="1" id="KW-0472">Membrane</keyword>
<keyword evidence="4" id="KW-1185">Reference proteome</keyword>
<feature type="domain" description="Signal transduction histidine kinase internal region" evidence="2">
    <location>
        <begin position="158"/>
        <end position="236"/>
    </location>
</feature>
<proteinExistence type="predicted"/>
<feature type="transmembrane region" description="Helical" evidence="1">
    <location>
        <begin position="49"/>
        <end position="69"/>
    </location>
</feature>
<evidence type="ECO:0000256" key="1">
    <source>
        <dbReference type="SAM" id="Phobius"/>
    </source>
</evidence>
<dbReference type="GO" id="GO:0016301">
    <property type="term" value="F:kinase activity"/>
    <property type="evidence" value="ECO:0007669"/>
    <property type="project" value="UniProtKB-KW"/>
</dbReference>
<dbReference type="Proteomes" id="UP001209922">
    <property type="component" value="Unassembled WGS sequence"/>
</dbReference>
<evidence type="ECO:0000259" key="2">
    <source>
        <dbReference type="Pfam" id="PF06580"/>
    </source>
</evidence>
<name>A0ABT3K0E3_9XANT</name>
<reference evidence="3 4" key="1">
    <citation type="submission" date="2022-10" db="EMBL/GenBank/DDBJ databases">
        <title>Xanthomonas sp. H13-6.</title>
        <authorList>
            <person name="Liu X."/>
            <person name="Deng Z."/>
            <person name="Jiang Y."/>
            <person name="Yu T."/>
            <person name="Ai J."/>
        </authorList>
    </citation>
    <scope>NUCLEOTIDE SEQUENCE [LARGE SCALE GENOMIC DNA]</scope>
    <source>
        <strain evidence="3 4">H13-6</strain>
    </source>
</reference>
<feature type="transmembrane region" description="Helical" evidence="1">
    <location>
        <begin position="20"/>
        <end position="37"/>
    </location>
</feature>
<keyword evidence="1" id="KW-1133">Transmembrane helix</keyword>
<keyword evidence="3" id="KW-0418">Kinase</keyword>
<dbReference type="RefSeq" id="WP_265129211.1">
    <property type="nucleotide sequence ID" value="NZ_JAPCHY010000020.1"/>
</dbReference>
<dbReference type="InterPro" id="IPR010559">
    <property type="entry name" value="Sig_transdc_His_kin_internal"/>
</dbReference>
<dbReference type="Gene3D" id="3.30.565.10">
    <property type="entry name" value="Histidine kinase-like ATPase, C-terminal domain"/>
    <property type="match status" value="1"/>
</dbReference>
<dbReference type="SUPFAM" id="SSF55874">
    <property type="entry name" value="ATPase domain of HSP90 chaperone/DNA topoisomerase II/histidine kinase"/>
    <property type="match status" value="1"/>
</dbReference>